<dbReference type="PANTHER" id="PTHR37422">
    <property type="entry name" value="TEICHURONIC ACID BIOSYNTHESIS PROTEIN TUAE"/>
    <property type="match status" value="1"/>
</dbReference>
<dbReference type="RefSeq" id="WP_020041123.1">
    <property type="nucleotide sequence ID" value="NZ_KE557273.1"/>
</dbReference>
<feature type="transmembrane region" description="Helical" evidence="1">
    <location>
        <begin position="223"/>
        <end position="239"/>
    </location>
</feature>
<name>S9S463_9RHOB</name>
<reference evidence="3" key="1">
    <citation type="journal article" date="2014" name="Stand. Genomic Sci.">
        <title>Genome sequence of the exopolysaccharide-producing Salipiger mucosus type strain (DSM 16094(T)), a moderately halophilic member of the Roseobacter clade.</title>
        <authorList>
            <person name="Riedel T."/>
            <person name="Spring S."/>
            <person name="Fiebig A."/>
            <person name="Petersen J."/>
            <person name="Kyrpides N.C."/>
            <person name="Goker M."/>
            <person name="Klenk H.P."/>
        </authorList>
    </citation>
    <scope>NUCLEOTIDE SEQUENCE [LARGE SCALE GENOMIC DNA]</scope>
    <source>
        <strain evidence="3">DSM 16094</strain>
    </source>
</reference>
<keyword evidence="3" id="KW-1185">Reference proteome</keyword>
<feature type="transmembrane region" description="Helical" evidence="1">
    <location>
        <begin position="138"/>
        <end position="159"/>
    </location>
</feature>
<feature type="transmembrane region" description="Helical" evidence="1">
    <location>
        <begin position="201"/>
        <end position="217"/>
    </location>
</feature>
<dbReference type="Proteomes" id="UP000015347">
    <property type="component" value="Unassembled WGS sequence"/>
</dbReference>
<comment type="caution">
    <text evidence="2">The sequence shown here is derived from an EMBL/GenBank/DDBJ whole genome shotgun (WGS) entry which is preliminary data.</text>
</comment>
<feature type="transmembrane region" description="Helical" evidence="1">
    <location>
        <begin position="404"/>
        <end position="424"/>
    </location>
</feature>
<sequence length="438" mass="46954">MWMVVSLLTIAASLALVLRQLRALGDDPLAKAVILLIWFRFALTGLGETPTQPVAAGQSLLALGTLAAVMATLMILPLSRLRLPRLLPFLGLAGITLLSGLLNGRGDALINAMTLWIMFVVIALLVHRALDRHGIRPVLGCLLAVFSLPVGQQLLSVALGRSMIGQDGTVAYIGNFVHEAVYSTVALCAVWLVTVYPWKKRAWLLAAVGLCLASMVLANYRTLILACLPFLVAVILRLADTGRPRTRRSPLPLVLALLGTLAVLPMLPAERFAELGTAFTEIGNLVKPPQEFSAAEKDILSARAYIGAAYIQSYIDGGLLTHLVGYGPDAQVSYIETHPHNEYLRVLFQTGILGLGLWLGILLWHVSMTLRRVPRAAVAPLMSGYAALAIGSLGTSFFNRPEGVIFVALLCATTWHLAGSRVAAARPARSQGHGMTSA</sequence>
<dbReference type="HOGENOM" id="CLU_622062_0_0_5"/>
<evidence type="ECO:0000313" key="3">
    <source>
        <dbReference type="Proteomes" id="UP000015347"/>
    </source>
</evidence>
<evidence type="ECO:0008006" key="4">
    <source>
        <dbReference type="Google" id="ProtNLM"/>
    </source>
</evidence>
<proteinExistence type="predicted"/>
<gene>
    <name evidence="2" type="ORF">Salmuc_00572</name>
</gene>
<feature type="transmembrane region" description="Helical" evidence="1">
    <location>
        <begin position="171"/>
        <end position="194"/>
    </location>
</feature>
<feature type="transmembrane region" description="Helical" evidence="1">
    <location>
        <begin position="60"/>
        <end position="79"/>
    </location>
</feature>
<evidence type="ECO:0000313" key="2">
    <source>
        <dbReference type="EMBL" id="EPX84975.1"/>
    </source>
</evidence>
<keyword evidence="1" id="KW-0812">Transmembrane</keyword>
<dbReference type="InterPro" id="IPR051533">
    <property type="entry name" value="WaaL-like"/>
</dbReference>
<organism evidence="2 3">
    <name type="scientific">Salipiger mucosus DSM 16094</name>
    <dbReference type="NCBI Taxonomy" id="1123237"/>
    <lineage>
        <taxon>Bacteria</taxon>
        <taxon>Pseudomonadati</taxon>
        <taxon>Pseudomonadota</taxon>
        <taxon>Alphaproteobacteria</taxon>
        <taxon>Rhodobacterales</taxon>
        <taxon>Roseobacteraceae</taxon>
        <taxon>Salipiger</taxon>
    </lineage>
</organism>
<dbReference type="GO" id="GO:0016020">
    <property type="term" value="C:membrane"/>
    <property type="evidence" value="ECO:0007669"/>
    <property type="project" value="UniProtKB-SubCell"/>
</dbReference>
<evidence type="ECO:0000256" key="1">
    <source>
        <dbReference type="SAM" id="Phobius"/>
    </source>
</evidence>
<feature type="transmembrane region" description="Helical" evidence="1">
    <location>
        <begin position="108"/>
        <end position="126"/>
    </location>
</feature>
<feature type="transmembrane region" description="Helical" evidence="1">
    <location>
        <begin position="346"/>
        <end position="366"/>
    </location>
</feature>
<feature type="transmembrane region" description="Helical" evidence="1">
    <location>
        <begin position="86"/>
        <end position="102"/>
    </location>
</feature>
<keyword evidence="1" id="KW-1133">Transmembrane helix</keyword>
<feature type="transmembrane region" description="Helical" evidence="1">
    <location>
        <begin position="251"/>
        <end position="269"/>
    </location>
</feature>
<dbReference type="eggNOG" id="COG3307">
    <property type="taxonomic scope" value="Bacteria"/>
</dbReference>
<dbReference type="AlphaFoldDB" id="S9S463"/>
<feature type="transmembrane region" description="Helical" evidence="1">
    <location>
        <begin position="378"/>
        <end position="398"/>
    </location>
</feature>
<dbReference type="OrthoDB" id="7827596at2"/>
<protein>
    <recommendedName>
        <fullName evidence="4">O-antigen polymerase</fullName>
    </recommendedName>
</protein>
<accession>S9S463</accession>
<dbReference type="PANTHER" id="PTHR37422:SF13">
    <property type="entry name" value="LIPOPOLYSACCHARIDE BIOSYNTHESIS PROTEIN PA4999-RELATED"/>
    <property type="match status" value="1"/>
</dbReference>
<keyword evidence="1" id="KW-0472">Membrane</keyword>
<dbReference type="STRING" id="1123237.Salmuc_00572"/>
<dbReference type="EMBL" id="APVH01000011">
    <property type="protein sequence ID" value="EPX84975.1"/>
    <property type="molecule type" value="Genomic_DNA"/>
</dbReference>